<gene>
    <name evidence="2" type="ORF">S01H1_35742</name>
</gene>
<comment type="caution">
    <text evidence="2">The sequence shown here is derived from an EMBL/GenBank/DDBJ whole genome shotgun (WGS) entry which is preliminary data.</text>
</comment>
<feature type="non-terminal residue" evidence="2">
    <location>
        <position position="1"/>
    </location>
</feature>
<dbReference type="PROSITE" id="PS00198">
    <property type="entry name" value="4FE4S_FER_1"/>
    <property type="match status" value="1"/>
</dbReference>
<protein>
    <recommendedName>
        <fullName evidence="1">4Fe-4S ferredoxin-type domain-containing protein</fullName>
    </recommendedName>
</protein>
<sequence>AYQWVEEKQRADLCIECRQCEDLCPQHLPVAEWLKKAHALLGGKE</sequence>
<proteinExistence type="predicted"/>
<dbReference type="EMBL" id="BARS01022346">
    <property type="protein sequence ID" value="GAG13265.1"/>
    <property type="molecule type" value="Genomic_DNA"/>
</dbReference>
<dbReference type="InterPro" id="IPR017900">
    <property type="entry name" value="4Fe4S_Fe_S_CS"/>
</dbReference>
<organism evidence="2">
    <name type="scientific">marine sediment metagenome</name>
    <dbReference type="NCBI Taxonomy" id="412755"/>
    <lineage>
        <taxon>unclassified sequences</taxon>
        <taxon>metagenomes</taxon>
        <taxon>ecological metagenomes</taxon>
    </lineage>
</organism>
<feature type="domain" description="4Fe-4S ferredoxin-type" evidence="1">
    <location>
        <begin position="5"/>
        <end position="34"/>
    </location>
</feature>
<evidence type="ECO:0000259" key="1">
    <source>
        <dbReference type="PROSITE" id="PS51379"/>
    </source>
</evidence>
<reference evidence="2" key="1">
    <citation type="journal article" date="2014" name="Front. Microbiol.">
        <title>High frequency of phylogenetically diverse reductive dehalogenase-homologous genes in deep subseafloor sedimentary metagenomes.</title>
        <authorList>
            <person name="Kawai M."/>
            <person name="Futagami T."/>
            <person name="Toyoda A."/>
            <person name="Takaki Y."/>
            <person name="Nishi S."/>
            <person name="Hori S."/>
            <person name="Arai W."/>
            <person name="Tsubouchi T."/>
            <person name="Morono Y."/>
            <person name="Uchiyama I."/>
            <person name="Ito T."/>
            <person name="Fujiyama A."/>
            <person name="Inagaki F."/>
            <person name="Takami H."/>
        </authorList>
    </citation>
    <scope>NUCLEOTIDE SEQUENCE</scope>
    <source>
        <strain evidence="2">Expedition CK06-06</strain>
    </source>
</reference>
<evidence type="ECO:0000313" key="2">
    <source>
        <dbReference type="EMBL" id="GAG13265.1"/>
    </source>
</evidence>
<accession>X0V584</accession>
<dbReference type="SUPFAM" id="SSF46548">
    <property type="entry name" value="alpha-helical ferredoxin"/>
    <property type="match status" value="1"/>
</dbReference>
<dbReference type="Pfam" id="PF13534">
    <property type="entry name" value="Fer4_17"/>
    <property type="match status" value="1"/>
</dbReference>
<dbReference type="Gene3D" id="3.30.70.20">
    <property type="match status" value="1"/>
</dbReference>
<dbReference type="AlphaFoldDB" id="X0V584"/>
<dbReference type="InterPro" id="IPR017896">
    <property type="entry name" value="4Fe4S_Fe-S-bd"/>
</dbReference>
<name>X0V584_9ZZZZ</name>
<dbReference type="PROSITE" id="PS51379">
    <property type="entry name" value="4FE4S_FER_2"/>
    <property type="match status" value="1"/>
</dbReference>